<dbReference type="OrthoDB" id="9796601at2"/>
<dbReference type="NCBIfam" id="TIGR00377">
    <property type="entry name" value="ant_ant_sig"/>
    <property type="match status" value="1"/>
</dbReference>
<dbReference type="GO" id="GO:0043856">
    <property type="term" value="F:anti-sigma factor antagonist activity"/>
    <property type="evidence" value="ECO:0007669"/>
    <property type="project" value="InterPro"/>
</dbReference>
<dbReference type="RefSeq" id="WP_153724078.1">
    <property type="nucleotide sequence ID" value="NZ_CP045875.1"/>
</dbReference>
<evidence type="ECO:0000313" key="4">
    <source>
        <dbReference type="EMBL" id="QGG46518.1"/>
    </source>
</evidence>
<dbReference type="CDD" id="cd07043">
    <property type="entry name" value="STAS_anti-anti-sigma_factors"/>
    <property type="match status" value="1"/>
</dbReference>
<organism evidence="4 5">
    <name type="scientific">Heliorestis convoluta</name>
    <dbReference type="NCBI Taxonomy" id="356322"/>
    <lineage>
        <taxon>Bacteria</taxon>
        <taxon>Bacillati</taxon>
        <taxon>Bacillota</taxon>
        <taxon>Clostridia</taxon>
        <taxon>Eubacteriales</taxon>
        <taxon>Heliobacteriaceae</taxon>
        <taxon>Heliorestis</taxon>
    </lineage>
</organism>
<dbReference type="Proteomes" id="UP000366051">
    <property type="component" value="Chromosome"/>
</dbReference>
<dbReference type="EMBL" id="CP045875">
    <property type="protein sequence ID" value="QGG46518.1"/>
    <property type="molecule type" value="Genomic_DNA"/>
</dbReference>
<dbReference type="PANTHER" id="PTHR33495:SF2">
    <property type="entry name" value="ANTI-SIGMA FACTOR ANTAGONIST TM_1081-RELATED"/>
    <property type="match status" value="1"/>
</dbReference>
<evidence type="ECO:0000256" key="2">
    <source>
        <dbReference type="RuleBase" id="RU003749"/>
    </source>
</evidence>
<evidence type="ECO:0000313" key="5">
    <source>
        <dbReference type="Proteomes" id="UP000366051"/>
    </source>
</evidence>
<reference evidence="5" key="1">
    <citation type="submission" date="2019-11" db="EMBL/GenBank/DDBJ databases">
        <title>Genome sequence of Heliorestis convoluta strain HH, an alkaliphilic and minimalistic phototrophic bacterium from a soda lake in Egypt.</title>
        <authorList>
            <person name="Dewey E.D."/>
            <person name="Stokes L.M."/>
            <person name="Burchell B.M."/>
            <person name="Shaffer K.N."/>
            <person name="Huntington A.M."/>
            <person name="Baker J.M."/>
            <person name="Nadendla S."/>
            <person name="Giglio M.G."/>
            <person name="Touchman J.W."/>
            <person name="Blankenship R.E."/>
            <person name="Madigan M.T."/>
            <person name="Sattley W.M."/>
        </authorList>
    </citation>
    <scope>NUCLEOTIDE SEQUENCE [LARGE SCALE GENOMIC DNA]</scope>
    <source>
        <strain evidence="5">HH</strain>
    </source>
</reference>
<sequence>MMNLQLEKVGQTLIVRYEGEIDMSVSNSIKEAIEREMEKERAKNLLFNLSKVDFIDSSGLGMLLGRYKYVVNVGGKITLTGANEVVDRLLDMSGLYGLMKHYRKEKLALRALEGDGVL</sequence>
<comment type="similarity">
    <text evidence="1 2">Belongs to the anti-sigma-factor antagonist family.</text>
</comment>
<gene>
    <name evidence="4" type="ORF">FTV88_0339</name>
</gene>
<dbReference type="Gene3D" id="3.30.750.24">
    <property type="entry name" value="STAS domain"/>
    <property type="match status" value="1"/>
</dbReference>
<accession>A0A5Q2MW51</accession>
<dbReference type="InterPro" id="IPR003658">
    <property type="entry name" value="Anti-sigma_ant"/>
</dbReference>
<dbReference type="InterPro" id="IPR002645">
    <property type="entry name" value="STAS_dom"/>
</dbReference>
<name>A0A5Q2MW51_9FIRM</name>
<dbReference type="SUPFAM" id="SSF52091">
    <property type="entry name" value="SpoIIaa-like"/>
    <property type="match status" value="1"/>
</dbReference>
<evidence type="ECO:0000259" key="3">
    <source>
        <dbReference type="PROSITE" id="PS50801"/>
    </source>
</evidence>
<proteinExistence type="inferred from homology"/>
<protein>
    <recommendedName>
        <fullName evidence="2">Anti-sigma factor antagonist</fullName>
    </recommendedName>
</protein>
<dbReference type="KEGG" id="hcv:FTV88_0339"/>
<dbReference type="PANTHER" id="PTHR33495">
    <property type="entry name" value="ANTI-SIGMA FACTOR ANTAGONIST TM_1081-RELATED-RELATED"/>
    <property type="match status" value="1"/>
</dbReference>
<keyword evidence="5" id="KW-1185">Reference proteome</keyword>
<feature type="domain" description="STAS" evidence="3">
    <location>
        <begin position="2"/>
        <end position="112"/>
    </location>
</feature>
<evidence type="ECO:0000256" key="1">
    <source>
        <dbReference type="ARBA" id="ARBA00009013"/>
    </source>
</evidence>
<dbReference type="AlphaFoldDB" id="A0A5Q2MW51"/>
<dbReference type="Pfam" id="PF01740">
    <property type="entry name" value="STAS"/>
    <property type="match status" value="1"/>
</dbReference>
<dbReference type="PROSITE" id="PS50801">
    <property type="entry name" value="STAS"/>
    <property type="match status" value="1"/>
</dbReference>
<dbReference type="InterPro" id="IPR036513">
    <property type="entry name" value="STAS_dom_sf"/>
</dbReference>